<name>J9GL42_9ZZZZ</name>
<comment type="caution">
    <text evidence="1">The sequence shown here is derived from an EMBL/GenBank/DDBJ whole genome shotgun (WGS) entry which is preliminary data.</text>
</comment>
<gene>
    <name evidence="1" type="ORF">EVA_03784</name>
</gene>
<accession>J9GL42</accession>
<dbReference type="EMBL" id="AMCI01000705">
    <property type="protein sequence ID" value="EJX08104.1"/>
    <property type="molecule type" value="Genomic_DNA"/>
</dbReference>
<dbReference type="AlphaFoldDB" id="J9GL42"/>
<organism evidence="1">
    <name type="scientific">gut metagenome</name>
    <dbReference type="NCBI Taxonomy" id="749906"/>
    <lineage>
        <taxon>unclassified sequences</taxon>
        <taxon>metagenomes</taxon>
        <taxon>organismal metagenomes</taxon>
    </lineage>
</organism>
<protein>
    <submittedName>
        <fullName evidence="1">Uncharacterized protein</fullName>
    </submittedName>
</protein>
<reference evidence="1" key="1">
    <citation type="journal article" date="2012" name="PLoS ONE">
        <title>Gene sets for utilization of primary and secondary nutrition supplies in the distal gut of endangered iberian lynx.</title>
        <authorList>
            <person name="Alcaide M."/>
            <person name="Messina E."/>
            <person name="Richter M."/>
            <person name="Bargiela R."/>
            <person name="Peplies J."/>
            <person name="Huws S.A."/>
            <person name="Newbold C.J."/>
            <person name="Golyshin P.N."/>
            <person name="Simon M.A."/>
            <person name="Lopez G."/>
            <person name="Yakimov M.M."/>
            <person name="Ferrer M."/>
        </authorList>
    </citation>
    <scope>NUCLEOTIDE SEQUENCE</scope>
</reference>
<proteinExistence type="predicted"/>
<evidence type="ECO:0000313" key="1">
    <source>
        <dbReference type="EMBL" id="EJX08104.1"/>
    </source>
</evidence>
<sequence>MPVGQRIRINVQVIPEHRIVITYKISIRTAVRQL</sequence>